<dbReference type="InterPro" id="IPR036116">
    <property type="entry name" value="FN3_sf"/>
</dbReference>
<dbReference type="Proteomes" id="UP000034883">
    <property type="component" value="Chromosome"/>
</dbReference>
<reference evidence="2 3" key="1">
    <citation type="submission" date="2015-03" db="EMBL/GenBank/DDBJ databases">
        <title>Genome assembly of Sandaracinus amylolyticus DSM 53668.</title>
        <authorList>
            <person name="Sharma G."/>
            <person name="Subramanian S."/>
        </authorList>
    </citation>
    <scope>NUCLEOTIDE SEQUENCE [LARGE SCALE GENOMIC DNA]</scope>
    <source>
        <strain evidence="2 3">DSM 53668</strain>
    </source>
</reference>
<gene>
    <name evidence="2" type="ORF">DB32_001989</name>
</gene>
<feature type="region of interest" description="Disordered" evidence="1">
    <location>
        <begin position="250"/>
        <end position="275"/>
    </location>
</feature>
<dbReference type="InterPro" id="IPR014756">
    <property type="entry name" value="Ig_E-set"/>
</dbReference>
<sequence>MSSSIVVGLGASSAGAVATRSFDLDDATSLAAGELQRTAVYSDGRVTPGLELRRLGLPDDVALVWSSARAADGTVYLGTGNDGRVFRMRGDAVEQFAQTGQLLVSALAIGDGGVVYAGTLPEGRIYAIDASGAVRELARPDATEHVWSLVWDARRRVLFAATGPEGRIYAIAPDGSVQTWWDSSATHVMSLALADDGALYAGTSDDAIVVRSTAPGRVEVVHDFPGNEITSLSWRAGRLAVAANEFPEAPAVSSGGATKHSATSARASRPRPGKARVWTVGTDGRAERVWGQEEGHVTQLQIADDGTVFAAIGHDGRVVRIAPDRTSAVWVDVDERQVLSLDLLGAQPYLTTGDGAAVYRVLAERPQQAIWQSKVLDADFPARWGQLTWRGRGPIEFQTRSGNTERPDASWSEWSSSLSAPGPIRSPAARFLQIRAIFGNDPSATLRAVTAYYLPQNQRPVVTDVGTKARTKRGASSTTEGTSSAPTVPAVRDLDALPSPSPNVGLTWRVDNPDSDRIRYRLRYREESQRTWRDILREHETLSATEYTWNTSAVPDGWYVIQVEASDELGNPASLALRSTFESEPILVDNHAPVIEPLGANGARVTGRAVDTVGPIARLEHAVDGGEWLVFFPVDDLLDTRDERFELDLSSLAPGSHIVAVRATDAGGNVGSAEIEITVPGAAATTTTPRRRTR</sequence>
<dbReference type="InterPro" id="IPR015943">
    <property type="entry name" value="WD40/YVTN_repeat-like_dom_sf"/>
</dbReference>
<dbReference type="InterPro" id="IPR003961">
    <property type="entry name" value="FN3_dom"/>
</dbReference>
<feature type="region of interest" description="Disordered" evidence="1">
    <location>
        <begin position="466"/>
        <end position="493"/>
    </location>
</feature>
<protein>
    <recommendedName>
        <fullName evidence="4">Fibronectin type-III domain-containing protein</fullName>
    </recommendedName>
</protein>
<dbReference type="SUPFAM" id="SSF81296">
    <property type="entry name" value="E set domains"/>
    <property type="match status" value="1"/>
</dbReference>
<dbReference type="EMBL" id="CP011125">
    <property type="protein sequence ID" value="AKF04840.1"/>
    <property type="molecule type" value="Genomic_DNA"/>
</dbReference>
<dbReference type="Gene3D" id="2.130.10.10">
    <property type="entry name" value="YVTN repeat-like/Quinoprotein amine dehydrogenase"/>
    <property type="match status" value="1"/>
</dbReference>
<organism evidence="2 3">
    <name type="scientific">Sandaracinus amylolyticus</name>
    <dbReference type="NCBI Taxonomy" id="927083"/>
    <lineage>
        <taxon>Bacteria</taxon>
        <taxon>Pseudomonadati</taxon>
        <taxon>Myxococcota</taxon>
        <taxon>Polyangia</taxon>
        <taxon>Polyangiales</taxon>
        <taxon>Sandaracinaceae</taxon>
        <taxon>Sandaracinus</taxon>
    </lineage>
</organism>
<proteinExistence type="predicted"/>
<name>A0A0F6W1H7_9BACT</name>
<keyword evidence="3" id="KW-1185">Reference proteome</keyword>
<dbReference type="KEGG" id="samy:DB32_001989"/>
<dbReference type="SUPFAM" id="SSF63829">
    <property type="entry name" value="Calcium-dependent phosphotriesterase"/>
    <property type="match status" value="1"/>
</dbReference>
<dbReference type="SUPFAM" id="SSF49265">
    <property type="entry name" value="Fibronectin type III"/>
    <property type="match status" value="1"/>
</dbReference>
<evidence type="ECO:0000256" key="1">
    <source>
        <dbReference type="SAM" id="MobiDB-lite"/>
    </source>
</evidence>
<accession>A0A0F6W1H7</accession>
<feature type="region of interest" description="Disordered" evidence="1">
    <location>
        <begin position="395"/>
        <end position="418"/>
    </location>
</feature>
<evidence type="ECO:0000313" key="2">
    <source>
        <dbReference type="EMBL" id="AKF04840.1"/>
    </source>
</evidence>
<feature type="compositionally biased region" description="Low complexity" evidence="1">
    <location>
        <begin position="474"/>
        <end position="487"/>
    </location>
</feature>
<dbReference type="CDD" id="cd00063">
    <property type="entry name" value="FN3"/>
    <property type="match status" value="1"/>
</dbReference>
<dbReference type="Gene3D" id="2.60.40.10">
    <property type="entry name" value="Immunoglobulins"/>
    <property type="match status" value="2"/>
</dbReference>
<evidence type="ECO:0000313" key="3">
    <source>
        <dbReference type="Proteomes" id="UP000034883"/>
    </source>
</evidence>
<evidence type="ECO:0008006" key="4">
    <source>
        <dbReference type="Google" id="ProtNLM"/>
    </source>
</evidence>
<dbReference type="AlphaFoldDB" id="A0A0F6W1H7"/>
<dbReference type="STRING" id="927083.DB32_001989"/>
<dbReference type="InterPro" id="IPR013783">
    <property type="entry name" value="Ig-like_fold"/>
</dbReference>